<feature type="chain" id="PRO_5020741981" description="FecR protein domain-containing protein" evidence="1">
    <location>
        <begin position="25"/>
        <end position="358"/>
    </location>
</feature>
<dbReference type="PANTHER" id="PTHR38731">
    <property type="entry name" value="LIPL45-RELATED LIPOPROTEIN-RELATED"/>
    <property type="match status" value="1"/>
</dbReference>
<evidence type="ECO:0000259" key="2">
    <source>
        <dbReference type="Pfam" id="PF04773"/>
    </source>
</evidence>
<dbReference type="InterPro" id="IPR006860">
    <property type="entry name" value="FecR"/>
</dbReference>
<name>A0A4P7UPI5_DESDE</name>
<evidence type="ECO:0000313" key="3">
    <source>
        <dbReference type="EMBL" id="QCC85442.1"/>
    </source>
</evidence>
<evidence type="ECO:0000313" key="4">
    <source>
        <dbReference type="Proteomes" id="UP000297065"/>
    </source>
</evidence>
<dbReference type="Pfam" id="PF04773">
    <property type="entry name" value="FecR"/>
    <property type="match status" value="1"/>
</dbReference>
<feature type="signal peptide" evidence="1">
    <location>
        <begin position="1"/>
        <end position="24"/>
    </location>
</feature>
<sequence length="358" mass="36664">MIRYTFGHGALALCLILLTGTMCAAKDVGQVISYKAGVTAQREGQPVALGMKSPVGDRDVLSTDATGRAQILFDDDTTVALGSNTSLSLETVVAEGPNPAFKAKLGEGVARFITGKIVEKNPDGFSVVTPDATVGIRGTIFSVKVSDGTTIVYVTNTTKQVFVNGVLVPSGFKMSLPQGAVSPMTPADTNTIMGSVATRSSAPGSPAPLAPPSTASVGVTAPTSLAQAPLVAQAQTNQQGFGIDTFRHLNNAVVSGVLQNSDHLDAGTFNFHVNLASGIVSNGMMKPDGLGTLTGGNGSISGSSLSVTNFTNHNYSGSMTGTAATSSGILSVNGNYTILDRSDLSEVRSAQFYGSQHN</sequence>
<keyword evidence="1" id="KW-0732">Signal</keyword>
<reference evidence="3 4" key="1">
    <citation type="submission" date="2019-02" db="EMBL/GenBank/DDBJ databases">
        <title>Complete Genome Sequence of Desulfovibrio desulfuricans IC1, a Sulfonate Utilizing Anaerobe.</title>
        <authorList>
            <person name="Day L.A."/>
            <person name="De Leon K.B."/>
            <person name="Wall J.D."/>
        </authorList>
    </citation>
    <scope>NUCLEOTIDE SEQUENCE [LARGE SCALE GENOMIC DNA]</scope>
    <source>
        <strain evidence="3 4">IC1</strain>
    </source>
</reference>
<protein>
    <recommendedName>
        <fullName evidence="2">FecR protein domain-containing protein</fullName>
    </recommendedName>
</protein>
<dbReference type="RefSeq" id="WP_136399608.1">
    <property type="nucleotide sequence ID" value="NZ_CP036295.1"/>
</dbReference>
<dbReference type="EMBL" id="CP036295">
    <property type="protein sequence ID" value="QCC85442.1"/>
    <property type="molecule type" value="Genomic_DNA"/>
</dbReference>
<dbReference type="Proteomes" id="UP000297065">
    <property type="component" value="Chromosome"/>
</dbReference>
<evidence type="ECO:0000256" key="1">
    <source>
        <dbReference type="SAM" id="SignalP"/>
    </source>
</evidence>
<dbReference type="AlphaFoldDB" id="A0A4P7UPI5"/>
<accession>A0A4P7UPI5</accession>
<dbReference type="OrthoDB" id="5415289at2"/>
<gene>
    <name evidence="3" type="ORF">DDIC_06035</name>
</gene>
<feature type="domain" description="FecR protein" evidence="2">
    <location>
        <begin position="59"/>
        <end position="155"/>
    </location>
</feature>
<proteinExistence type="predicted"/>
<dbReference type="Gene3D" id="2.60.120.1440">
    <property type="match status" value="1"/>
</dbReference>
<organism evidence="3 4">
    <name type="scientific">Desulfovibrio desulfuricans</name>
    <dbReference type="NCBI Taxonomy" id="876"/>
    <lineage>
        <taxon>Bacteria</taxon>
        <taxon>Pseudomonadati</taxon>
        <taxon>Thermodesulfobacteriota</taxon>
        <taxon>Desulfovibrionia</taxon>
        <taxon>Desulfovibrionales</taxon>
        <taxon>Desulfovibrionaceae</taxon>
        <taxon>Desulfovibrio</taxon>
    </lineage>
</organism>